<gene>
    <name evidence="1" type="ORF">NCTC8258_02640</name>
</gene>
<reference evidence="1 2" key="1">
    <citation type="submission" date="2018-06" db="EMBL/GenBank/DDBJ databases">
        <authorList>
            <consortium name="Pathogen Informatics"/>
            <person name="Doyle S."/>
        </authorList>
    </citation>
    <scope>NUCLEOTIDE SEQUENCE [LARGE SCALE GENOMIC DNA]</scope>
    <source>
        <strain evidence="1 2">NCTC8258</strain>
    </source>
</reference>
<organism evidence="1 2">
    <name type="scientific">Salmonella enterica I</name>
    <dbReference type="NCBI Taxonomy" id="59201"/>
    <lineage>
        <taxon>Bacteria</taxon>
        <taxon>Pseudomonadati</taxon>
        <taxon>Pseudomonadota</taxon>
        <taxon>Gammaproteobacteria</taxon>
        <taxon>Enterobacterales</taxon>
        <taxon>Enterobacteriaceae</taxon>
        <taxon>Salmonella</taxon>
    </lineage>
</organism>
<dbReference type="AlphaFoldDB" id="A0A379W7Z3"/>
<dbReference type="Proteomes" id="UP000255509">
    <property type="component" value="Unassembled WGS sequence"/>
</dbReference>
<protein>
    <submittedName>
        <fullName evidence="1">Exodeoxyribonuclease VIII</fullName>
    </submittedName>
</protein>
<evidence type="ECO:0000313" key="1">
    <source>
        <dbReference type="EMBL" id="SUH14939.1"/>
    </source>
</evidence>
<proteinExistence type="predicted"/>
<evidence type="ECO:0000313" key="2">
    <source>
        <dbReference type="Proteomes" id="UP000255509"/>
    </source>
</evidence>
<name>A0A379W7Z3_SALET</name>
<sequence>MDTDNSYVQNLLLAAENVEAFKKAIEHDIHKIVNAVKKVFPVDGKTPELATVIQFLKHGSRRSISIAVCSLRSGRKATVYRLFSALKAAPTLAVAIRLTVTLITNTLSILWM</sequence>
<accession>A0A379W7Z3</accession>
<dbReference type="EMBL" id="UGXS01000004">
    <property type="protein sequence ID" value="SUH14939.1"/>
    <property type="molecule type" value="Genomic_DNA"/>
</dbReference>